<dbReference type="Pfam" id="PF12997">
    <property type="entry name" value="DUF3881"/>
    <property type="match status" value="1"/>
</dbReference>
<evidence type="ECO:0000313" key="1">
    <source>
        <dbReference type="EMBL" id="AYA98519.1"/>
    </source>
</evidence>
<reference evidence="1 2" key="1">
    <citation type="submission" date="2018-09" db="EMBL/GenBank/DDBJ databases">
        <title>Genome sequencing of Lachnoanaerobaculum umeaense DSM 23576.</title>
        <authorList>
            <person name="Kook J.-K."/>
            <person name="Park S.-N."/>
            <person name="Lim Y.K."/>
        </authorList>
    </citation>
    <scope>NUCLEOTIDE SEQUENCE [LARGE SCALE GENOMIC DNA]</scope>
    <source>
        <strain evidence="2">DSM 23576 \ CCUG 58757</strain>
    </source>
</reference>
<protein>
    <submittedName>
        <fullName evidence="1">DUF3881 family protein</fullName>
    </submittedName>
</protein>
<dbReference type="Proteomes" id="UP000265562">
    <property type="component" value="Chromosome"/>
</dbReference>
<gene>
    <name evidence="1" type="ORF">D4A81_00405</name>
</gene>
<dbReference type="InterPro" id="IPR024541">
    <property type="entry name" value="DUF3881"/>
</dbReference>
<sequence length="288" mass="32894">MQNFIRSIGFSMYKKKAEVKELLDRIQSENIASTKVVVTAEKERLWEIRKDLSPSLGICIHGYLENLGTYVREGYFPYIKNTPTSSTAKCAVEKHIDDINYSGMLEDNNLGTSLIFRLSNKFHYLDNIRSKIKSTDLFGFCIDGKILLPIHKTVAQMELSKQKLLNKNILLEAAKNGDEDAMDTLSADELILYTTLNARIQNEDLYSIVDTVFMPYGMETDMYSILGNILDVYEEKNSFTGEIIILLKIECNDMINIVAIKKEDLQGEPKVGRRFKGNIWVHGTIHME</sequence>
<evidence type="ECO:0000313" key="2">
    <source>
        <dbReference type="Proteomes" id="UP000265562"/>
    </source>
</evidence>
<accession>A0A385PY51</accession>
<dbReference type="AlphaFoldDB" id="A0A385PY51"/>
<dbReference type="OrthoDB" id="9774037at2"/>
<dbReference type="EMBL" id="CP032364">
    <property type="protein sequence ID" value="AYA98519.1"/>
    <property type="molecule type" value="Genomic_DNA"/>
</dbReference>
<proteinExistence type="predicted"/>
<keyword evidence="2" id="KW-1185">Reference proteome</keyword>
<organism evidence="1 2">
    <name type="scientific">Lachnoanaerobaculum umeaense</name>
    <dbReference type="NCBI Taxonomy" id="617123"/>
    <lineage>
        <taxon>Bacteria</taxon>
        <taxon>Bacillati</taxon>
        <taxon>Bacillota</taxon>
        <taxon>Clostridia</taxon>
        <taxon>Lachnospirales</taxon>
        <taxon>Lachnospiraceae</taxon>
        <taxon>Lachnoanaerobaculum</taxon>
    </lineage>
</organism>
<name>A0A385PY51_9FIRM</name>
<dbReference type="KEGG" id="lua:D4A81_00405"/>